<gene>
    <name evidence="3" type="ORF">M0811_05823</name>
</gene>
<dbReference type="Gene3D" id="3.40.50.1820">
    <property type="entry name" value="alpha/beta hydrolase"/>
    <property type="match status" value="1"/>
</dbReference>
<organism evidence="3 4">
    <name type="scientific">Anaeramoeba ignava</name>
    <name type="common">Anaerobic marine amoeba</name>
    <dbReference type="NCBI Taxonomy" id="1746090"/>
    <lineage>
        <taxon>Eukaryota</taxon>
        <taxon>Metamonada</taxon>
        <taxon>Anaeramoebidae</taxon>
        <taxon>Anaeramoeba</taxon>
    </lineage>
</organism>
<dbReference type="OrthoDB" id="414698at2759"/>
<dbReference type="PANTHER" id="PTHR48070:SF6">
    <property type="entry name" value="ESTERASE OVCA2"/>
    <property type="match status" value="1"/>
</dbReference>
<dbReference type="InterPro" id="IPR029058">
    <property type="entry name" value="AB_hydrolase_fold"/>
</dbReference>
<dbReference type="AlphaFoldDB" id="A0A9Q0RF33"/>
<dbReference type="GO" id="GO:0005634">
    <property type="term" value="C:nucleus"/>
    <property type="evidence" value="ECO:0007669"/>
    <property type="project" value="TreeGrafter"/>
</dbReference>
<reference evidence="3" key="1">
    <citation type="submission" date="2022-10" db="EMBL/GenBank/DDBJ databases">
        <title>Novel sulphate-reducing endosymbionts in the free-living metamonad Anaeramoeba.</title>
        <authorList>
            <person name="Jerlstrom-Hultqvist J."/>
            <person name="Cepicka I."/>
            <person name="Gallot-Lavallee L."/>
            <person name="Salas-Leiva D."/>
            <person name="Curtis B.A."/>
            <person name="Zahonova K."/>
            <person name="Pipaliya S."/>
            <person name="Dacks J."/>
            <person name="Roger A.J."/>
        </authorList>
    </citation>
    <scope>NUCLEOTIDE SEQUENCE</scope>
    <source>
        <strain evidence="3">BMAN</strain>
    </source>
</reference>
<evidence type="ECO:0000313" key="4">
    <source>
        <dbReference type="Proteomes" id="UP001149090"/>
    </source>
</evidence>
<name>A0A9Q0RF33_ANAIG</name>
<evidence type="ECO:0000259" key="2">
    <source>
        <dbReference type="Pfam" id="PF03959"/>
    </source>
</evidence>
<dbReference type="Proteomes" id="UP001149090">
    <property type="component" value="Unassembled WGS sequence"/>
</dbReference>
<proteinExistence type="predicted"/>
<dbReference type="PANTHER" id="PTHR48070">
    <property type="entry name" value="ESTERASE OVCA2"/>
    <property type="match status" value="1"/>
</dbReference>
<dbReference type="GO" id="GO:0005737">
    <property type="term" value="C:cytoplasm"/>
    <property type="evidence" value="ECO:0007669"/>
    <property type="project" value="TreeGrafter"/>
</dbReference>
<keyword evidence="1" id="KW-0378">Hydrolase</keyword>
<dbReference type="GO" id="GO:0016787">
    <property type="term" value="F:hydrolase activity"/>
    <property type="evidence" value="ECO:0007669"/>
    <property type="project" value="UniProtKB-KW"/>
</dbReference>
<dbReference type="SUPFAM" id="SSF53474">
    <property type="entry name" value="alpha/beta-Hydrolases"/>
    <property type="match status" value="1"/>
</dbReference>
<evidence type="ECO:0000313" key="3">
    <source>
        <dbReference type="EMBL" id="KAJ5077724.1"/>
    </source>
</evidence>
<dbReference type="InterPro" id="IPR050593">
    <property type="entry name" value="LovG"/>
</dbReference>
<protein>
    <submittedName>
        <fullName evidence="3">Esterase ovca2</fullName>
    </submittedName>
</protein>
<comment type="caution">
    <text evidence="3">The sequence shown here is derived from an EMBL/GenBank/DDBJ whole genome shotgun (WGS) entry which is preliminary data.</text>
</comment>
<dbReference type="Pfam" id="PF03959">
    <property type="entry name" value="FSH1"/>
    <property type="match status" value="1"/>
</dbReference>
<evidence type="ECO:0000256" key="1">
    <source>
        <dbReference type="ARBA" id="ARBA00022801"/>
    </source>
</evidence>
<accession>A0A9Q0RF33</accession>
<sequence length="290" mass="34024">MQKKSRFLCLHGYGQNSTAFSFVLRPIQKALKDSCEFIFLNGTNQLTNENENQLTNENQNQLTNENQNQLTNENENQLTNENENEKRNRNQIGYSWWIGKNDTNDINRMKNLIMQEYQEIRGYKSRNPKYSQIIQKNEKIDKNKDPSFLNKNIKGVENSLEYIHDFYNKKGPFYGIIGFSQGAAMSTIFTMKYNRSLDFKLMILSGNFILNSIRNSDLMKLTQKNNILFPSLHIIGKKDLVVPPKIQLRAAEIFQNKSIFYHDGGHLLPRDQNFIDYVVNFIKMNIRKKI</sequence>
<dbReference type="InterPro" id="IPR005645">
    <property type="entry name" value="FSH-like_dom"/>
</dbReference>
<dbReference type="EMBL" id="JAPDFW010000057">
    <property type="protein sequence ID" value="KAJ5077724.1"/>
    <property type="molecule type" value="Genomic_DNA"/>
</dbReference>
<feature type="domain" description="Serine hydrolase" evidence="2">
    <location>
        <begin position="1"/>
        <end position="276"/>
    </location>
</feature>
<keyword evidence="4" id="KW-1185">Reference proteome</keyword>